<reference evidence="1 2" key="1">
    <citation type="submission" date="2019-05" db="EMBL/GenBank/DDBJ databases">
        <authorList>
            <consortium name="Pathogen Informatics"/>
        </authorList>
    </citation>
    <scope>NUCLEOTIDE SEQUENCE [LARGE SCALE GENOMIC DNA]</scope>
    <source>
        <strain evidence="1 2">NCTC11429</strain>
    </source>
</reference>
<dbReference type="EMBL" id="LR590484">
    <property type="protein sequence ID" value="VTR51502.1"/>
    <property type="molecule type" value="Genomic_DNA"/>
</dbReference>
<dbReference type="Proteomes" id="UP000308196">
    <property type="component" value="Chromosome"/>
</dbReference>
<sequence>MKYDKLWDFLFLEISLKAKYTGFSRASSLGNDSLFFVYLQKDLKIMIN</sequence>
<evidence type="ECO:0000313" key="1">
    <source>
        <dbReference type="EMBL" id="VTR51502.1"/>
    </source>
</evidence>
<proteinExistence type="predicted"/>
<dbReference type="KEGG" id="stha:NCTC11429_04363"/>
<dbReference type="AlphaFoldDB" id="A0A4U9VZ04"/>
<dbReference type="STRING" id="1123265.GCA_000686625_03705"/>
<protein>
    <submittedName>
        <fullName evidence="1">Uncharacterized protein</fullName>
    </submittedName>
</protein>
<evidence type="ECO:0000313" key="2">
    <source>
        <dbReference type="Proteomes" id="UP000308196"/>
    </source>
</evidence>
<name>A0A4U9VZ04_9SPHI</name>
<gene>
    <name evidence="1" type="ORF">NCTC11429_04363</name>
</gene>
<organism evidence="1 2">
    <name type="scientific">Sphingobacterium thalpophilum</name>
    <dbReference type="NCBI Taxonomy" id="259"/>
    <lineage>
        <taxon>Bacteria</taxon>
        <taxon>Pseudomonadati</taxon>
        <taxon>Bacteroidota</taxon>
        <taxon>Sphingobacteriia</taxon>
        <taxon>Sphingobacteriales</taxon>
        <taxon>Sphingobacteriaceae</taxon>
        <taxon>Sphingobacterium</taxon>
    </lineage>
</organism>
<accession>A0A4U9VZ04</accession>